<evidence type="ECO:0000256" key="5">
    <source>
        <dbReference type="RuleBase" id="RU362114"/>
    </source>
</evidence>
<comment type="caution">
    <text evidence="7">The sequence shown here is derived from an EMBL/GenBank/DDBJ whole genome shotgun (WGS) entry which is preliminary data.</text>
</comment>
<evidence type="ECO:0000256" key="2">
    <source>
        <dbReference type="ARBA" id="ARBA00022679"/>
    </source>
</evidence>
<protein>
    <recommendedName>
        <fullName evidence="5">Poly [ADP-ribose] polymerase</fullName>
        <shortName evidence="5">PARP</shortName>
        <ecNumber evidence="5">2.4.2.-</ecNumber>
    </recommendedName>
</protein>
<keyword evidence="2 5" id="KW-0808">Transferase</keyword>
<dbReference type="Gene3D" id="3.90.228.10">
    <property type="match status" value="1"/>
</dbReference>
<dbReference type="PROSITE" id="PS51059">
    <property type="entry name" value="PARP_CATALYTIC"/>
    <property type="match status" value="1"/>
</dbReference>
<dbReference type="OrthoDB" id="429950at2759"/>
<dbReference type="GO" id="GO:1990404">
    <property type="term" value="F:NAD+-protein mono-ADP-ribosyltransferase activity"/>
    <property type="evidence" value="ECO:0007669"/>
    <property type="project" value="TreeGrafter"/>
</dbReference>
<reference evidence="7 8" key="1">
    <citation type="journal article" date="2016" name="Genome Biol. Evol.">
        <title>Gene Family Evolution Reflects Adaptation to Soil Environmental Stressors in the Genome of the Collembolan Orchesella cincta.</title>
        <authorList>
            <person name="Faddeeva-Vakhrusheva A."/>
            <person name="Derks M.F."/>
            <person name="Anvar S.Y."/>
            <person name="Agamennone V."/>
            <person name="Suring W."/>
            <person name="Smit S."/>
            <person name="van Straalen N.M."/>
            <person name="Roelofs D."/>
        </authorList>
    </citation>
    <scope>NUCLEOTIDE SEQUENCE [LARGE SCALE GENOMIC DNA]</scope>
    <source>
        <tissue evidence="7">Mixed pool</tissue>
    </source>
</reference>
<comment type="catalytic activity">
    <reaction evidence="4">
        <text>NAD(+) + (ADP-D-ribosyl)n-acceptor = nicotinamide + (ADP-D-ribosyl)n+1-acceptor + H(+).</text>
        <dbReference type="EC" id="2.4.2.30"/>
    </reaction>
</comment>
<dbReference type="EC" id="2.4.2.-" evidence="5"/>
<dbReference type="PANTHER" id="PTHR10459:SF60">
    <property type="entry name" value="POLY [ADP-RIBOSE] POLYMERASE 2"/>
    <property type="match status" value="1"/>
</dbReference>
<dbReference type="InterPro" id="IPR050800">
    <property type="entry name" value="ARTD/PARP"/>
</dbReference>
<dbReference type="PANTHER" id="PTHR10459">
    <property type="entry name" value="DNA LIGASE"/>
    <property type="match status" value="1"/>
</dbReference>
<dbReference type="InterPro" id="IPR012317">
    <property type="entry name" value="Poly(ADP-ribose)pol_cat_dom"/>
</dbReference>
<keyword evidence="8" id="KW-1185">Reference proteome</keyword>
<accession>A0A1D2MNV1</accession>
<evidence type="ECO:0000256" key="3">
    <source>
        <dbReference type="ARBA" id="ARBA00023027"/>
    </source>
</evidence>
<evidence type="ECO:0000313" key="8">
    <source>
        <dbReference type="Proteomes" id="UP000094527"/>
    </source>
</evidence>
<keyword evidence="3 5" id="KW-0520">NAD</keyword>
<dbReference type="GO" id="GO:0003950">
    <property type="term" value="F:NAD+ poly-ADP-ribosyltransferase activity"/>
    <property type="evidence" value="ECO:0007669"/>
    <property type="project" value="UniProtKB-UniRule"/>
</dbReference>
<name>A0A1D2MNV1_ORCCI</name>
<dbReference type="AlphaFoldDB" id="A0A1D2MNV1"/>
<dbReference type="STRING" id="48709.A0A1D2MNV1"/>
<organism evidence="7 8">
    <name type="scientific">Orchesella cincta</name>
    <name type="common">Springtail</name>
    <name type="synonym">Podura cincta</name>
    <dbReference type="NCBI Taxonomy" id="48709"/>
    <lineage>
        <taxon>Eukaryota</taxon>
        <taxon>Metazoa</taxon>
        <taxon>Ecdysozoa</taxon>
        <taxon>Arthropoda</taxon>
        <taxon>Hexapoda</taxon>
        <taxon>Collembola</taxon>
        <taxon>Entomobryomorpha</taxon>
        <taxon>Entomobryoidea</taxon>
        <taxon>Orchesellidae</taxon>
        <taxon>Orchesellinae</taxon>
        <taxon>Orchesella</taxon>
    </lineage>
</organism>
<dbReference type="GO" id="GO:0006302">
    <property type="term" value="P:double-strand break repair"/>
    <property type="evidence" value="ECO:0007669"/>
    <property type="project" value="TreeGrafter"/>
</dbReference>
<feature type="domain" description="PARP catalytic" evidence="6">
    <location>
        <begin position="205"/>
        <end position="439"/>
    </location>
</feature>
<dbReference type="GO" id="GO:0070212">
    <property type="term" value="P:protein poly-ADP-ribosylation"/>
    <property type="evidence" value="ECO:0007669"/>
    <property type="project" value="TreeGrafter"/>
</dbReference>
<evidence type="ECO:0000259" key="6">
    <source>
        <dbReference type="PROSITE" id="PS51059"/>
    </source>
</evidence>
<dbReference type="GO" id="GO:0005730">
    <property type="term" value="C:nucleolus"/>
    <property type="evidence" value="ECO:0007669"/>
    <property type="project" value="TreeGrafter"/>
</dbReference>
<sequence length="446" mass="49519">MGCCFSCFGICKSNPSTDFRSRYGATTNVGTTHSYSRYSNPYSSVPSSPNVSYTQHTLSAKPRTTSPQLNYYGASTTSRTFGNLPTAGSSTPLLKPKVEAPKPNSAYQLPQTSKGTSQLNYQTFSVRPAQVPIARQVSKTVPTTPKTLVNAVGRQTHHSNKTVPTTQKTFVNAVGKQTHHANKTVELEKVRDNFDAIPLLCRILDSTPQHMKARLNVAQFFSKKHWEYPVILEYINNSQAHSNFGIKVVSIIKICQRHVTEFRNRPGFNPTAHRMMLWHGSKFSNVRSILEHGLKLPEPDTAAHSQPLFGNGIYFADRVTKSAFYCNSTPTGSGCLFLCDVMLGNEYPSRNTLYGATGPPTGYDSVKGVGKFVPGPSRSSLLRKGNLYGSNMPLGKTVENPDPSQLRYSINYNEFVVYDPDCVNIKYLVYFQFTDKPFVNCVEDVM</sequence>
<evidence type="ECO:0000256" key="1">
    <source>
        <dbReference type="ARBA" id="ARBA00022676"/>
    </source>
</evidence>
<evidence type="ECO:0000256" key="4">
    <source>
        <dbReference type="ARBA" id="ARBA00033987"/>
    </source>
</evidence>
<dbReference type="Proteomes" id="UP000094527">
    <property type="component" value="Unassembled WGS sequence"/>
</dbReference>
<evidence type="ECO:0000313" key="7">
    <source>
        <dbReference type="EMBL" id="ODM94760.1"/>
    </source>
</evidence>
<keyword evidence="1 5" id="KW-0328">Glycosyltransferase</keyword>
<dbReference type="Pfam" id="PF00644">
    <property type="entry name" value="PARP"/>
    <property type="match status" value="1"/>
</dbReference>
<dbReference type="EMBL" id="LJIJ01000756">
    <property type="protein sequence ID" value="ODM94760.1"/>
    <property type="molecule type" value="Genomic_DNA"/>
</dbReference>
<proteinExistence type="predicted"/>
<dbReference type="SUPFAM" id="SSF56399">
    <property type="entry name" value="ADP-ribosylation"/>
    <property type="match status" value="1"/>
</dbReference>
<gene>
    <name evidence="7" type="ORF">Ocin01_11923</name>
</gene>